<protein>
    <submittedName>
        <fullName evidence="1">Uncharacterized protein</fullName>
    </submittedName>
</protein>
<evidence type="ECO:0000313" key="2">
    <source>
        <dbReference type="Proteomes" id="UP000229098"/>
    </source>
</evidence>
<evidence type="ECO:0000313" key="1">
    <source>
        <dbReference type="EMBL" id="PJE64747.1"/>
    </source>
</evidence>
<dbReference type="Proteomes" id="UP000229098">
    <property type="component" value="Unassembled WGS sequence"/>
</dbReference>
<accession>A0A2M8KXX9</accession>
<name>A0A2M8KXX9_9BACT</name>
<proteinExistence type="predicted"/>
<gene>
    <name evidence="1" type="ORF">COU90_00560</name>
</gene>
<reference evidence="2" key="1">
    <citation type="submission" date="2017-09" db="EMBL/GenBank/DDBJ databases">
        <title>Depth-based differentiation of microbial function through sediment-hosted aquifers and enrichment of novel symbionts in the deep terrestrial subsurface.</title>
        <authorList>
            <person name="Probst A.J."/>
            <person name="Ladd B."/>
            <person name="Jarett J.K."/>
            <person name="Geller-Mcgrath D.E."/>
            <person name="Sieber C.M.K."/>
            <person name="Emerson J.B."/>
            <person name="Anantharaman K."/>
            <person name="Thomas B.C."/>
            <person name="Malmstrom R."/>
            <person name="Stieglmeier M."/>
            <person name="Klingl A."/>
            <person name="Woyke T."/>
            <person name="Ryan C.M."/>
            <person name="Banfield J.F."/>
        </authorList>
    </citation>
    <scope>NUCLEOTIDE SEQUENCE [LARGE SCALE GENOMIC DNA]</scope>
</reference>
<organism evidence="1 2">
    <name type="scientific">Candidatus Ryanbacteria bacterium CG10_big_fil_rev_8_21_14_0_10_43_42</name>
    <dbReference type="NCBI Taxonomy" id="1974864"/>
    <lineage>
        <taxon>Bacteria</taxon>
        <taxon>Candidatus Ryaniibacteriota</taxon>
    </lineage>
</organism>
<dbReference type="AlphaFoldDB" id="A0A2M8KXX9"/>
<comment type="caution">
    <text evidence="1">The sequence shown here is derived from an EMBL/GenBank/DDBJ whole genome shotgun (WGS) entry which is preliminary data.</text>
</comment>
<dbReference type="EMBL" id="PFEF01000003">
    <property type="protein sequence ID" value="PJE64747.1"/>
    <property type="molecule type" value="Genomic_DNA"/>
</dbReference>
<sequence>MFFDLSAANLGEQAKRKGIGGKEFLPARASDFVSATRSAAIGQMFRSKNVRAESYNSTR</sequence>